<evidence type="ECO:0000259" key="8">
    <source>
        <dbReference type="PROSITE" id="PS50928"/>
    </source>
</evidence>
<name>A0A417YWZ9_9BACI</name>
<keyword evidence="2 7" id="KW-0813">Transport</keyword>
<evidence type="ECO:0000256" key="4">
    <source>
        <dbReference type="ARBA" id="ARBA00022692"/>
    </source>
</evidence>
<evidence type="ECO:0000256" key="1">
    <source>
        <dbReference type="ARBA" id="ARBA00004651"/>
    </source>
</evidence>
<feature type="transmembrane region" description="Helical" evidence="7">
    <location>
        <begin position="75"/>
        <end position="100"/>
    </location>
</feature>
<feature type="transmembrane region" description="Helical" evidence="7">
    <location>
        <begin position="514"/>
        <end position="537"/>
    </location>
</feature>
<dbReference type="Pfam" id="PF00528">
    <property type="entry name" value="BPD_transp_1"/>
    <property type="match status" value="2"/>
</dbReference>
<evidence type="ECO:0000256" key="7">
    <source>
        <dbReference type="RuleBase" id="RU363032"/>
    </source>
</evidence>
<sequence length="546" mass="60137">MVRTVISPLRKHKRFTLTAILILVFAWSLFSVQWSPELVHAGGVVMIIEIAKGLISPSLSPDVLLLGLKASWLTLTYATAGMAIAIVYAFIAGVLASGILSDGRGAKFFSRIFFRGILGFTRSIHELVWAWLFVAAIGLSPFAAIFALAIPYGGILGRIFADMLTDLPSQPIEALKTSGASRLQLLFYGYLPLVRADFISYTMYRYECAIRSSAIMSFVGLGGLGYQIQLALADLKYNEVWTYVFFLILLVILIDGWSSLVRSAMLEKGKKRIFVSGRISALVAAVLVIVSWCYINIWEGASLASLFTKENALYGAKFFGGMLGVGEESPAFFQAESWGNALRMTLETLEMSIMAIGFATIAAFLTVIPAARNIADGSLTAKRHWYSWIVFGIVRISYIFSRAVPELVWAMLIVFILKPGLLPGAVALALHNFGIIGKLWAEVIEDMDSRPVRNLASAGASKWQSLFYGVVPAVMPKFLTYILYRWEVIMRTTIVVGFVGAGGLGQQFKLSMSFFHYSELTLLLICYMLLVIIADLVSETARKSVK</sequence>
<evidence type="ECO:0000256" key="3">
    <source>
        <dbReference type="ARBA" id="ARBA00022475"/>
    </source>
</evidence>
<dbReference type="CDD" id="cd06261">
    <property type="entry name" value="TM_PBP2"/>
    <property type="match status" value="2"/>
</dbReference>
<feature type="transmembrane region" description="Helical" evidence="7">
    <location>
        <begin position="407"/>
        <end position="430"/>
    </location>
</feature>
<dbReference type="InterPro" id="IPR035906">
    <property type="entry name" value="MetI-like_sf"/>
</dbReference>
<dbReference type="GO" id="GO:0055085">
    <property type="term" value="P:transmembrane transport"/>
    <property type="evidence" value="ECO:0007669"/>
    <property type="project" value="InterPro"/>
</dbReference>
<reference evidence="9 10" key="1">
    <citation type="journal article" date="2017" name="Int. J. Syst. Evol. Microbiol.">
        <title>Bacillus notoginsengisoli sp. nov., a novel bacterium isolated from the rhizosphere of Panax notoginseng.</title>
        <authorList>
            <person name="Zhang M.Y."/>
            <person name="Cheng J."/>
            <person name="Cai Y."/>
            <person name="Zhang T.Y."/>
            <person name="Wu Y.Y."/>
            <person name="Manikprabhu D."/>
            <person name="Li W.J."/>
            <person name="Zhang Y.X."/>
        </authorList>
    </citation>
    <scope>NUCLEOTIDE SEQUENCE [LARGE SCALE GENOMIC DNA]</scope>
    <source>
        <strain evidence="9 10">JCM 30743</strain>
    </source>
</reference>
<dbReference type="OrthoDB" id="8557224at2"/>
<dbReference type="SUPFAM" id="SSF161098">
    <property type="entry name" value="MetI-like"/>
    <property type="match status" value="2"/>
</dbReference>
<keyword evidence="5 7" id="KW-1133">Transmembrane helix</keyword>
<dbReference type="InterPro" id="IPR000515">
    <property type="entry name" value="MetI-like"/>
</dbReference>
<dbReference type="PANTHER" id="PTHR30043">
    <property type="entry name" value="PHOSPHONATES TRANSPORT SYSTEM PERMEASE PROTEIN"/>
    <property type="match status" value="1"/>
</dbReference>
<feature type="transmembrane region" description="Helical" evidence="7">
    <location>
        <begin position="128"/>
        <end position="150"/>
    </location>
</feature>
<dbReference type="GO" id="GO:0005886">
    <property type="term" value="C:plasma membrane"/>
    <property type="evidence" value="ECO:0007669"/>
    <property type="project" value="UniProtKB-SubCell"/>
</dbReference>
<feature type="transmembrane region" description="Helical" evidence="7">
    <location>
        <begin position="208"/>
        <end position="228"/>
    </location>
</feature>
<proteinExistence type="inferred from homology"/>
<feature type="transmembrane region" description="Helical" evidence="7">
    <location>
        <begin position="488"/>
        <end position="508"/>
    </location>
</feature>
<evidence type="ECO:0000256" key="6">
    <source>
        <dbReference type="ARBA" id="ARBA00023136"/>
    </source>
</evidence>
<protein>
    <submittedName>
        <fullName evidence="9">ABC transporter permease subunit</fullName>
    </submittedName>
</protein>
<feature type="transmembrane region" description="Helical" evidence="7">
    <location>
        <begin position="240"/>
        <end position="261"/>
    </location>
</feature>
<dbReference type="Proteomes" id="UP000284416">
    <property type="component" value="Unassembled WGS sequence"/>
</dbReference>
<evidence type="ECO:0000313" key="10">
    <source>
        <dbReference type="Proteomes" id="UP000284416"/>
    </source>
</evidence>
<evidence type="ECO:0000256" key="5">
    <source>
        <dbReference type="ARBA" id="ARBA00022989"/>
    </source>
</evidence>
<organism evidence="9 10">
    <name type="scientific">Neobacillus notoginsengisoli</name>
    <dbReference type="NCBI Taxonomy" id="1578198"/>
    <lineage>
        <taxon>Bacteria</taxon>
        <taxon>Bacillati</taxon>
        <taxon>Bacillota</taxon>
        <taxon>Bacilli</taxon>
        <taxon>Bacillales</taxon>
        <taxon>Bacillaceae</taxon>
        <taxon>Neobacillus</taxon>
    </lineage>
</organism>
<comment type="subcellular location">
    <subcellularLocation>
        <location evidence="1 7">Cell membrane</location>
        <topology evidence="1 7">Multi-pass membrane protein</topology>
    </subcellularLocation>
</comment>
<keyword evidence="4 7" id="KW-0812">Transmembrane</keyword>
<feature type="domain" description="ABC transmembrane type-1" evidence="8">
    <location>
        <begin position="345"/>
        <end position="538"/>
    </location>
</feature>
<gene>
    <name evidence="9" type="ORF">D1B31_05685</name>
</gene>
<dbReference type="Gene3D" id="1.10.3720.10">
    <property type="entry name" value="MetI-like"/>
    <property type="match status" value="2"/>
</dbReference>
<feature type="domain" description="ABC transmembrane type-1" evidence="8">
    <location>
        <begin position="71"/>
        <end position="258"/>
    </location>
</feature>
<feature type="transmembrane region" description="Helical" evidence="7">
    <location>
        <begin position="383"/>
        <end position="401"/>
    </location>
</feature>
<comment type="similarity">
    <text evidence="7">Belongs to the binding-protein-dependent transport system permease family.</text>
</comment>
<comment type="caution">
    <text evidence="9">The sequence shown here is derived from an EMBL/GenBank/DDBJ whole genome shotgun (WGS) entry which is preliminary data.</text>
</comment>
<evidence type="ECO:0000256" key="2">
    <source>
        <dbReference type="ARBA" id="ARBA00022448"/>
    </source>
</evidence>
<keyword evidence="6 7" id="KW-0472">Membrane</keyword>
<dbReference type="EMBL" id="QWEG01000003">
    <property type="protein sequence ID" value="RHW42127.1"/>
    <property type="molecule type" value="Genomic_DNA"/>
</dbReference>
<keyword evidence="10" id="KW-1185">Reference proteome</keyword>
<evidence type="ECO:0000313" key="9">
    <source>
        <dbReference type="EMBL" id="RHW42127.1"/>
    </source>
</evidence>
<dbReference type="RefSeq" id="WP_118919782.1">
    <property type="nucleotide sequence ID" value="NZ_QWEG01000003.1"/>
</dbReference>
<dbReference type="PROSITE" id="PS50928">
    <property type="entry name" value="ABC_TM1"/>
    <property type="match status" value="2"/>
</dbReference>
<feature type="transmembrane region" description="Helical" evidence="7">
    <location>
        <begin position="273"/>
        <end position="297"/>
    </location>
</feature>
<dbReference type="AlphaFoldDB" id="A0A417YWZ9"/>
<keyword evidence="3" id="KW-1003">Cell membrane</keyword>
<feature type="transmembrane region" description="Helical" evidence="7">
    <location>
        <begin position="351"/>
        <end position="371"/>
    </location>
</feature>
<dbReference type="PANTHER" id="PTHR30043:SF1">
    <property type="entry name" value="ABC TRANSPORT SYSTEM PERMEASE PROTEIN P69"/>
    <property type="match status" value="1"/>
</dbReference>
<feature type="transmembrane region" description="Helical" evidence="7">
    <location>
        <begin position="15"/>
        <end position="32"/>
    </location>
</feature>
<accession>A0A417YWZ9</accession>